<evidence type="ECO:0000313" key="2">
    <source>
        <dbReference type="EMBL" id="NDW07167.1"/>
    </source>
</evidence>
<dbReference type="Pfam" id="PF10517">
    <property type="entry name" value="DM13"/>
    <property type="match status" value="1"/>
</dbReference>
<name>A0A6N9T6Z2_9HYPH</name>
<reference evidence="2 3" key="1">
    <citation type="submission" date="2020-01" db="EMBL/GenBank/DDBJ databases">
        <title>Jiella pacifica sp. nov.</title>
        <authorList>
            <person name="Xue Z."/>
            <person name="Zhu S."/>
            <person name="Chen J."/>
            <person name="Yang J."/>
        </authorList>
    </citation>
    <scope>NUCLEOTIDE SEQUENCE [LARGE SCALE GENOMIC DNA]</scope>
    <source>
        <strain evidence="2 3">40Bstr34</strain>
    </source>
</reference>
<evidence type="ECO:0000313" key="3">
    <source>
        <dbReference type="Proteomes" id="UP000469011"/>
    </source>
</evidence>
<dbReference type="InterPro" id="IPR019545">
    <property type="entry name" value="DM13_domain"/>
</dbReference>
<dbReference type="EMBL" id="JAAAMG010000024">
    <property type="protein sequence ID" value="NDW07167.1"/>
    <property type="molecule type" value="Genomic_DNA"/>
</dbReference>
<gene>
    <name evidence="2" type="ORF">GTK09_22370</name>
</gene>
<feature type="domain" description="DM13" evidence="1">
    <location>
        <begin position="35"/>
        <end position="132"/>
    </location>
</feature>
<dbReference type="AlphaFoldDB" id="A0A6N9T6Z2"/>
<keyword evidence="3" id="KW-1185">Reference proteome</keyword>
<dbReference type="Proteomes" id="UP000469011">
    <property type="component" value="Unassembled WGS sequence"/>
</dbReference>
<sequence length="132" mass="13632">MPVARCVVPLGAIVCFIIAFAGFSGAAFAETLKSGRFTGVSGHEVSGAVTIVSGEGGAVINFGPDFSFDGAPDPKVAFGHDGYDPKTLIGPLKAANGAQSYAMPAGFDPAAYNEVWIWCEEFAVPRGMAKIE</sequence>
<dbReference type="PROSITE" id="PS51549">
    <property type="entry name" value="DM13"/>
    <property type="match status" value="1"/>
</dbReference>
<organism evidence="2 3">
    <name type="scientific">Jiella pacifica</name>
    <dbReference type="NCBI Taxonomy" id="2696469"/>
    <lineage>
        <taxon>Bacteria</taxon>
        <taxon>Pseudomonadati</taxon>
        <taxon>Pseudomonadota</taxon>
        <taxon>Alphaproteobacteria</taxon>
        <taxon>Hyphomicrobiales</taxon>
        <taxon>Aurantimonadaceae</taxon>
        <taxon>Jiella</taxon>
    </lineage>
</organism>
<evidence type="ECO:0000259" key="1">
    <source>
        <dbReference type="PROSITE" id="PS51549"/>
    </source>
</evidence>
<protein>
    <submittedName>
        <fullName evidence="2">Twin-arginine translocation pathway signal protein</fullName>
    </submittedName>
</protein>
<comment type="caution">
    <text evidence="2">The sequence shown here is derived from an EMBL/GenBank/DDBJ whole genome shotgun (WGS) entry which is preliminary data.</text>
</comment>
<accession>A0A6N9T6Z2</accession>
<proteinExistence type="predicted"/>